<dbReference type="PANTHER" id="PTHR43141">
    <property type="entry name" value="CYTOCHROME BD2 SUBUNIT II"/>
    <property type="match status" value="1"/>
</dbReference>
<evidence type="ECO:0000256" key="6">
    <source>
        <dbReference type="ARBA" id="ARBA00022692"/>
    </source>
</evidence>
<feature type="transmembrane region" description="Helical" evidence="12">
    <location>
        <begin position="291"/>
        <end position="313"/>
    </location>
</feature>
<evidence type="ECO:0000256" key="8">
    <source>
        <dbReference type="ARBA" id="ARBA00022982"/>
    </source>
</evidence>
<feature type="transmembrane region" description="Helical" evidence="12">
    <location>
        <begin position="246"/>
        <end position="266"/>
    </location>
</feature>
<evidence type="ECO:0000256" key="12">
    <source>
        <dbReference type="SAM" id="Phobius"/>
    </source>
</evidence>
<feature type="transmembrane region" description="Helical" evidence="12">
    <location>
        <begin position="221"/>
        <end position="239"/>
    </location>
</feature>
<feature type="transmembrane region" description="Helical" evidence="12">
    <location>
        <begin position="157"/>
        <end position="182"/>
    </location>
</feature>
<keyword evidence="3" id="KW-0813">Transport</keyword>
<dbReference type="EMBL" id="CP060131">
    <property type="protein sequence ID" value="QNG51265.1"/>
    <property type="molecule type" value="Genomic_DNA"/>
</dbReference>
<dbReference type="GO" id="GO:0070069">
    <property type="term" value="C:cytochrome complex"/>
    <property type="evidence" value="ECO:0007669"/>
    <property type="project" value="TreeGrafter"/>
</dbReference>
<feature type="transmembrane region" description="Helical" evidence="12">
    <location>
        <begin position="194"/>
        <end position="215"/>
    </location>
</feature>
<keyword evidence="9 12" id="KW-1133">Transmembrane helix</keyword>
<gene>
    <name evidence="13" type="primary">cydB</name>
    <name evidence="13" type="ORF">H6H00_24430</name>
</gene>
<keyword evidence="5" id="KW-0349">Heme</keyword>
<name>A0A7G7MEQ4_9PSEU</name>
<evidence type="ECO:0000313" key="14">
    <source>
        <dbReference type="Proteomes" id="UP000515728"/>
    </source>
</evidence>
<dbReference type="GO" id="GO:0019646">
    <property type="term" value="P:aerobic electron transport chain"/>
    <property type="evidence" value="ECO:0007669"/>
    <property type="project" value="TreeGrafter"/>
</dbReference>
<dbReference type="GO" id="GO:0005886">
    <property type="term" value="C:plasma membrane"/>
    <property type="evidence" value="ECO:0007669"/>
    <property type="project" value="UniProtKB-SubCell"/>
</dbReference>
<evidence type="ECO:0000256" key="7">
    <source>
        <dbReference type="ARBA" id="ARBA00022723"/>
    </source>
</evidence>
<dbReference type="Proteomes" id="UP000515728">
    <property type="component" value="Chromosome"/>
</dbReference>
<feature type="transmembrane region" description="Helical" evidence="12">
    <location>
        <begin position="115"/>
        <end position="137"/>
    </location>
</feature>
<accession>A0A7G7MEQ4</accession>
<dbReference type="InterPro" id="IPR003317">
    <property type="entry name" value="Cyt-d_oxidase_su2"/>
</dbReference>
<dbReference type="GO" id="GO:0046872">
    <property type="term" value="F:metal ion binding"/>
    <property type="evidence" value="ECO:0007669"/>
    <property type="project" value="UniProtKB-KW"/>
</dbReference>
<protein>
    <submittedName>
        <fullName evidence="13">Cytochrome d ubiquinol oxidase subunit II</fullName>
    </submittedName>
</protein>
<dbReference type="GO" id="GO:0009055">
    <property type="term" value="F:electron transfer activity"/>
    <property type="evidence" value="ECO:0007669"/>
    <property type="project" value="TreeGrafter"/>
</dbReference>
<keyword evidence="7" id="KW-0479">Metal-binding</keyword>
<organism evidence="13 14">
    <name type="scientific">Pseudonocardia petroleophila</name>
    <dbReference type="NCBI Taxonomy" id="37331"/>
    <lineage>
        <taxon>Bacteria</taxon>
        <taxon>Bacillati</taxon>
        <taxon>Actinomycetota</taxon>
        <taxon>Actinomycetes</taxon>
        <taxon>Pseudonocardiales</taxon>
        <taxon>Pseudonocardiaceae</taxon>
        <taxon>Pseudonocardia</taxon>
    </lineage>
</organism>
<evidence type="ECO:0000256" key="5">
    <source>
        <dbReference type="ARBA" id="ARBA00022617"/>
    </source>
</evidence>
<dbReference type="NCBIfam" id="TIGR00203">
    <property type="entry name" value="cydB"/>
    <property type="match status" value="1"/>
</dbReference>
<evidence type="ECO:0000256" key="10">
    <source>
        <dbReference type="ARBA" id="ARBA00023004"/>
    </source>
</evidence>
<proteinExistence type="inferred from homology"/>
<evidence type="ECO:0000313" key="13">
    <source>
        <dbReference type="EMBL" id="QNG51265.1"/>
    </source>
</evidence>
<dbReference type="RefSeq" id="WP_185718020.1">
    <property type="nucleotide sequence ID" value="NZ_BAAAWI010000001.1"/>
</dbReference>
<comment type="similarity">
    <text evidence="2">Belongs to the cytochrome ubiquinol oxidase subunit 2 family.</text>
</comment>
<keyword evidence="8" id="KW-0249">Electron transport</keyword>
<evidence type="ECO:0000256" key="9">
    <source>
        <dbReference type="ARBA" id="ARBA00022989"/>
    </source>
</evidence>
<evidence type="ECO:0000256" key="3">
    <source>
        <dbReference type="ARBA" id="ARBA00022448"/>
    </source>
</evidence>
<keyword evidence="10" id="KW-0408">Iron</keyword>
<keyword evidence="11 12" id="KW-0472">Membrane</keyword>
<feature type="transmembrane region" description="Helical" evidence="12">
    <location>
        <begin position="82"/>
        <end position="103"/>
    </location>
</feature>
<dbReference type="PANTHER" id="PTHR43141:SF5">
    <property type="entry name" value="CYTOCHROME BD-I UBIQUINOL OXIDASE SUBUNIT 2"/>
    <property type="match status" value="1"/>
</dbReference>
<dbReference type="KEGG" id="ppel:H6H00_24430"/>
<keyword evidence="6 12" id="KW-0812">Transmembrane</keyword>
<evidence type="ECO:0000256" key="1">
    <source>
        <dbReference type="ARBA" id="ARBA00004651"/>
    </source>
</evidence>
<dbReference type="AlphaFoldDB" id="A0A7G7MEQ4"/>
<evidence type="ECO:0000256" key="4">
    <source>
        <dbReference type="ARBA" id="ARBA00022475"/>
    </source>
</evidence>
<dbReference type="PIRSF" id="PIRSF000267">
    <property type="entry name" value="Cyt_oxidse_sub2"/>
    <property type="match status" value="1"/>
</dbReference>
<comment type="subcellular location">
    <subcellularLocation>
        <location evidence="1">Cell membrane</location>
        <topology evidence="1">Multi-pass membrane protein</topology>
    </subcellularLocation>
</comment>
<reference evidence="13 14" key="1">
    <citation type="submission" date="2020-08" db="EMBL/GenBank/DDBJ databases">
        <authorList>
            <person name="Mo P."/>
        </authorList>
    </citation>
    <scope>NUCLEOTIDE SEQUENCE [LARGE SCALE GENOMIC DNA]</scope>
    <source>
        <strain evidence="13 14">CGMCC 4.1532</strain>
    </source>
</reference>
<dbReference type="Pfam" id="PF02322">
    <property type="entry name" value="Cyt_bd_oxida_II"/>
    <property type="match status" value="1"/>
</dbReference>
<evidence type="ECO:0000256" key="2">
    <source>
        <dbReference type="ARBA" id="ARBA00007543"/>
    </source>
</evidence>
<feature type="transmembrane region" description="Helical" evidence="12">
    <location>
        <begin position="6"/>
        <end position="36"/>
    </location>
</feature>
<keyword evidence="4" id="KW-1003">Cell membrane</keyword>
<sequence>MDLATVWFLAIALLWTGYLVLEGFDFGVGMLLPSVGRDEPGRRTMINAIGPVWDGNEVWLITAIGAMFAAFPAWYAAVLSGFYLPVLLVVVALVFRGVAFEYRGKIDSPAWRRRWDAAIVGGSLVPAFGWGLVFANMLRGVEIGADGVVRSSLPDLLSPYALLGGLATTALFVLHGALFLGLKTDGPVRQRARAAARRAAFVAVPVVGGFLAWTVHDRGTGVVAAVAAVVLLLAAVGCAARRREGWAFAATATAVVAVSVVVFTGLHPELLPSLVDPAYALTVADASSAPYTLGILSAVAAVFLPLVIGYQAWSYWVFRKRVHVEAA</sequence>
<dbReference type="GO" id="GO:0016682">
    <property type="term" value="F:oxidoreductase activity, acting on diphenols and related substances as donors, oxygen as acceptor"/>
    <property type="evidence" value="ECO:0007669"/>
    <property type="project" value="TreeGrafter"/>
</dbReference>
<keyword evidence="14" id="KW-1185">Reference proteome</keyword>
<evidence type="ECO:0000256" key="11">
    <source>
        <dbReference type="ARBA" id="ARBA00023136"/>
    </source>
</evidence>